<sequence length="684" mass="78732">MTSSFDRSQSPLECIKHVFKLIEEVDLPSQHQNNEFKRPILHIIQYAEKIIYDFFKNNMGLFQELSKIIEEFTLRISAKLLDYSTIAHKIEGLSLLQLFCKVNRKPPVTMYDLKLNKYFSYSDGPLSITPQQFMESIDQYRILQHIWGTNSHEEIIRRGRTIIVYLAQMKQLKAHHAFSLWNATNMTHSGGEEKELRSILLTVVQRLDASEHEPLLRLILSGASDTQTPLFPIPPQKPLSDALTDIFFSILASAQDQSSSLFFDLFDFLFCFVRDPVWIYNIKEDLSTTNKDENNHQQKMSESKPPNSAPAFILPESTVTALLERLANAMEQLPDVNMCFQIVSKMRENITAKCDVIQSLVILKGVAKSADKRSSKINNLSYWQKQQLNSKIDSAAQDDDQQFLQQFVDITNTLLDSLDYLEQYKKHIITLANYNQSSFQGQQSITSSTQTPPYPHRSDTPNIPHKSSSPYPIIQSITPTSSVTNQQNQIPPLILPQGLKLGVKGIIWNVRTRVERNVKGQLYTWAERPGYGNPLFKSNQTKRPFTHIHPPPRCPALDNYRYGSLSYLQGIKMFHDIIEYSFNKLSIESLEVEGKGRQLFRRIWTVCMAGALTYSERVATAQMFRRLIKLQSLYCTYLYYQSEKEKMQLTGILLNCFTQPRLPDGSRDIPLQGNELDQQDEEQD</sequence>
<protein>
    <submittedName>
        <fullName evidence="2">Uncharacterized protein</fullName>
    </submittedName>
</protein>
<feature type="region of interest" description="Disordered" evidence="1">
    <location>
        <begin position="441"/>
        <end position="471"/>
    </location>
</feature>
<feature type="region of interest" description="Disordered" evidence="1">
    <location>
        <begin position="289"/>
        <end position="309"/>
    </location>
</feature>
<dbReference type="AlphaFoldDB" id="A0A5J4WE80"/>
<dbReference type="Proteomes" id="UP000324800">
    <property type="component" value="Unassembled WGS sequence"/>
</dbReference>
<dbReference type="EMBL" id="SNRW01002361">
    <property type="protein sequence ID" value="KAA6393026.1"/>
    <property type="molecule type" value="Genomic_DNA"/>
</dbReference>
<evidence type="ECO:0000313" key="2">
    <source>
        <dbReference type="EMBL" id="KAA6393026.1"/>
    </source>
</evidence>
<reference evidence="2 3" key="1">
    <citation type="submission" date="2019-03" db="EMBL/GenBank/DDBJ databases">
        <title>Single cell metagenomics reveals metabolic interactions within the superorganism composed of flagellate Streblomastix strix and complex community of Bacteroidetes bacteria on its surface.</title>
        <authorList>
            <person name="Treitli S.C."/>
            <person name="Kolisko M."/>
            <person name="Husnik F."/>
            <person name="Keeling P."/>
            <person name="Hampl V."/>
        </authorList>
    </citation>
    <scope>NUCLEOTIDE SEQUENCE [LARGE SCALE GENOMIC DNA]</scope>
    <source>
        <strain evidence="2">ST1C</strain>
    </source>
</reference>
<evidence type="ECO:0000313" key="3">
    <source>
        <dbReference type="Proteomes" id="UP000324800"/>
    </source>
</evidence>
<name>A0A5J4WE80_9EUKA</name>
<organism evidence="2 3">
    <name type="scientific">Streblomastix strix</name>
    <dbReference type="NCBI Taxonomy" id="222440"/>
    <lineage>
        <taxon>Eukaryota</taxon>
        <taxon>Metamonada</taxon>
        <taxon>Preaxostyla</taxon>
        <taxon>Oxymonadida</taxon>
        <taxon>Streblomastigidae</taxon>
        <taxon>Streblomastix</taxon>
    </lineage>
</organism>
<proteinExistence type="predicted"/>
<accession>A0A5J4WE80</accession>
<comment type="caution">
    <text evidence="2">The sequence shown here is derived from an EMBL/GenBank/DDBJ whole genome shotgun (WGS) entry which is preliminary data.</text>
</comment>
<feature type="compositionally biased region" description="Low complexity" evidence="1">
    <location>
        <begin position="441"/>
        <end position="451"/>
    </location>
</feature>
<evidence type="ECO:0000256" key="1">
    <source>
        <dbReference type="SAM" id="MobiDB-lite"/>
    </source>
</evidence>
<gene>
    <name evidence="2" type="ORF">EZS28_011449</name>
</gene>
<feature type="compositionally biased region" description="Basic and acidic residues" evidence="1">
    <location>
        <begin position="289"/>
        <end position="302"/>
    </location>
</feature>